<feature type="domain" description="LysM" evidence="9">
    <location>
        <begin position="536"/>
        <end position="591"/>
    </location>
</feature>
<reference evidence="10 11" key="1">
    <citation type="journal article" date="2007" name="Proc. Natl. Acad. Sci. U.S.A.">
        <title>Characterization of a marine gammaproteobacterium capable of aerobic anoxygenic photosynthesis.</title>
        <authorList>
            <person name="Fuchs B.M."/>
            <person name="Spring S."/>
            <person name="Teeling H."/>
            <person name="Quast C."/>
            <person name="Wulf J."/>
            <person name="Schattenhofer M."/>
            <person name="Yan S."/>
            <person name="Ferriera S."/>
            <person name="Johnson J."/>
            <person name="Glockner F.O."/>
            <person name="Amann R."/>
        </authorList>
    </citation>
    <scope>NUCLEOTIDE SEQUENCE [LARGE SCALE GENOMIC DNA]</scope>
    <source>
        <strain evidence="10">KT71</strain>
    </source>
</reference>
<evidence type="ECO:0000256" key="8">
    <source>
        <dbReference type="SAM" id="Phobius"/>
    </source>
</evidence>
<keyword evidence="5 8" id="KW-0812">Transmembrane</keyword>
<evidence type="ECO:0000256" key="3">
    <source>
        <dbReference type="ARBA" id="ARBA00022448"/>
    </source>
</evidence>
<comment type="caution">
    <text evidence="10">The sequence shown here is derived from an EMBL/GenBank/DDBJ whole genome shotgun (WGS) entry which is preliminary data.</text>
</comment>
<dbReference type="Pfam" id="PF02321">
    <property type="entry name" value="OEP"/>
    <property type="match status" value="2"/>
</dbReference>
<dbReference type="NCBIfam" id="TIGR03505">
    <property type="entry name" value="FimV_core"/>
    <property type="match status" value="1"/>
</dbReference>
<dbReference type="EMBL" id="AAOA02000003">
    <property type="protein sequence ID" value="EAQ98960.2"/>
    <property type="molecule type" value="Genomic_DNA"/>
</dbReference>
<comment type="subcellular location">
    <subcellularLocation>
        <location evidence="1">Cell outer membrane</location>
    </subcellularLocation>
</comment>
<organism evidence="10 11">
    <name type="scientific">Congregibacter litoralis KT71</name>
    <dbReference type="NCBI Taxonomy" id="314285"/>
    <lineage>
        <taxon>Bacteria</taxon>
        <taxon>Pseudomonadati</taxon>
        <taxon>Pseudomonadota</taxon>
        <taxon>Gammaproteobacteria</taxon>
        <taxon>Cellvibrionales</taxon>
        <taxon>Halieaceae</taxon>
        <taxon>Congregibacter</taxon>
    </lineage>
</organism>
<name>A4A589_9GAMM</name>
<dbReference type="SUPFAM" id="SSF56954">
    <property type="entry name" value="Outer membrane efflux proteins (OEP)"/>
    <property type="match status" value="1"/>
</dbReference>
<dbReference type="InterPro" id="IPR003423">
    <property type="entry name" value="OMP_efflux"/>
</dbReference>
<keyword evidence="8" id="KW-1133">Transmembrane helix</keyword>
<evidence type="ECO:0000313" key="10">
    <source>
        <dbReference type="EMBL" id="EAQ98960.2"/>
    </source>
</evidence>
<dbReference type="RefSeq" id="WP_023660156.1">
    <property type="nucleotide sequence ID" value="NZ_CM002299.1"/>
</dbReference>
<evidence type="ECO:0000259" key="9">
    <source>
        <dbReference type="PROSITE" id="PS51782"/>
    </source>
</evidence>
<dbReference type="InterPro" id="IPR020012">
    <property type="entry name" value="LysM_FimV"/>
</dbReference>
<dbReference type="HOGENOM" id="CLU_012817_0_0_6"/>
<dbReference type="GO" id="GO:1990281">
    <property type="term" value="C:efflux pump complex"/>
    <property type="evidence" value="ECO:0007669"/>
    <property type="project" value="TreeGrafter"/>
</dbReference>
<dbReference type="eggNOG" id="COG1538">
    <property type="taxonomic scope" value="Bacteria"/>
</dbReference>
<dbReference type="PROSITE" id="PS51782">
    <property type="entry name" value="LYSM"/>
    <property type="match status" value="1"/>
</dbReference>
<reference evidence="10 11" key="2">
    <citation type="journal article" date="2009" name="PLoS ONE">
        <title>The photosynthetic apparatus and its regulation in the aerobic gammaproteobacterium Congregibacter litoralis gen. nov., sp. nov.</title>
        <authorList>
            <person name="Spring S."/>
            <person name="Lunsdorf H."/>
            <person name="Fuchs B.M."/>
            <person name="Tindall B.J."/>
        </authorList>
    </citation>
    <scope>NUCLEOTIDE SEQUENCE [LARGE SCALE GENOMIC DNA]</scope>
    <source>
        <strain evidence="10">KT71</strain>
    </source>
</reference>
<dbReference type="SMART" id="SM00257">
    <property type="entry name" value="LysM"/>
    <property type="match status" value="1"/>
</dbReference>
<evidence type="ECO:0000256" key="7">
    <source>
        <dbReference type="ARBA" id="ARBA00023237"/>
    </source>
</evidence>
<dbReference type="InterPro" id="IPR051906">
    <property type="entry name" value="TolC-like"/>
</dbReference>
<feature type="transmembrane region" description="Helical" evidence="8">
    <location>
        <begin position="20"/>
        <end position="39"/>
    </location>
</feature>
<dbReference type="PANTHER" id="PTHR30026:SF22">
    <property type="entry name" value="OUTER MEMBRANE EFFLUX PROTEIN"/>
    <property type="match status" value="1"/>
</dbReference>
<evidence type="ECO:0000256" key="6">
    <source>
        <dbReference type="ARBA" id="ARBA00023136"/>
    </source>
</evidence>
<dbReference type="InterPro" id="IPR036779">
    <property type="entry name" value="LysM_dom_sf"/>
</dbReference>
<dbReference type="CDD" id="cd00118">
    <property type="entry name" value="LysM"/>
    <property type="match status" value="1"/>
</dbReference>
<keyword evidence="11" id="KW-1185">Reference proteome</keyword>
<dbReference type="GO" id="GO:0015288">
    <property type="term" value="F:porin activity"/>
    <property type="evidence" value="ECO:0007669"/>
    <property type="project" value="TreeGrafter"/>
</dbReference>
<sequence>MTKRDQKEIFPRASLPKRPLWRGVIAAVLGLAGSVPIYAQEVTSYGEAIVTALASNPAVTSAYYEFEATRASERAEFGDMLPSVDLSGDYSWQERQTPIADFGDYEADSLRFSITQLLFDGFQSRDEARAKRYEKLARYYDFEAASQEVALSATQAYVDAVRFQNLVQYAEQNYVVHRQVYNKIAERAAGGVSQRVDLEQATARLALAESNLLTEVTNLHDTRVEFQRIVGLLPAKTLPLPAIPESALPVTRDEALARAYANSPDINRAIEELRSARESSNATRGAFYPRLDLRYRNEQASNTDGILGDYDLQAVEVVMNYNLYRGGSDSARRREAANSYYSAVESRKDACLAIRRETMIAFNDIDVLRRQVDYLEQQLDAQDKTRRAYNDQFDIGQRSLLDLLDSQNEFFDTQRALITARTQLIAAQATALARVGSLTRALDAEGFNADKLAALELDLERKEKEDIPLCPEGTPEALEIDQEAIFQRLDRAAGSRGELLNEAGASAPAARDARSPGIKAEPLVEVEALPQAVSSQEYIVAEGETLWAIASKARPQGATTPQTLAAIQRLNPDAFNGGDPSSIKAGYTLRLPDALDISGPAQSPTP</sequence>
<accession>A4A589</accession>
<dbReference type="Proteomes" id="UP000019205">
    <property type="component" value="Chromosome"/>
</dbReference>
<evidence type="ECO:0000313" key="11">
    <source>
        <dbReference type="Proteomes" id="UP000019205"/>
    </source>
</evidence>
<keyword evidence="6 8" id="KW-0472">Membrane</keyword>
<evidence type="ECO:0000256" key="1">
    <source>
        <dbReference type="ARBA" id="ARBA00004442"/>
    </source>
</evidence>
<comment type="similarity">
    <text evidence="2">Belongs to the outer membrane factor (OMF) (TC 1.B.17) family.</text>
</comment>
<dbReference type="eggNOG" id="COG3170">
    <property type="taxonomic scope" value="Bacteria"/>
</dbReference>
<keyword evidence="3" id="KW-0813">Transport</keyword>
<evidence type="ECO:0000256" key="4">
    <source>
        <dbReference type="ARBA" id="ARBA00022452"/>
    </source>
</evidence>
<gene>
    <name evidence="10" type="ORF">KT71_10042</name>
</gene>
<dbReference type="GO" id="GO:0009279">
    <property type="term" value="C:cell outer membrane"/>
    <property type="evidence" value="ECO:0007669"/>
    <property type="project" value="UniProtKB-SubCell"/>
</dbReference>
<dbReference type="InterPro" id="IPR010130">
    <property type="entry name" value="T1SS_OMP_TolC"/>
</dbReference>
<dbReference type="PANTHER" id="PTHR30026">
    <property type="entry name" value="OUTER MEMBRANE PROTEIN TOLC"/>
    <property type="match status" value="1"/>
</dbReference>
<dbReference type="Pfam" id="PF01476">
    <property type="entry name" value="LysM"/>
    <property type="match status" value="1"/>
</dbReference>
<dbReference type="GO" id="GO:0015562">
    <property type="term" value="F:efflux transmembrane transporter activity"/>
    <property type="evidence" value="ECO:0007669"/>
    <property type="project" value="InterPro"/>
</dbReference>
<keyword evidence="4" id="KW-1134">Transmembrane beta strand</keyword>
<dbReference type="NCBIfam" id="TIGR01844">
    <property type="entry name" value="type_I_sec_TolC"/>
    <property type="match status" value="1"/>
</dbReference>
<keyword evidence="7" id="KW-0998">Cell outer membrane</keyword>
<dbReference type="Gene3D" id="3.10.350.10">
    <property type="entry name" value="LysM domain"/>
    <property type="match status" value="1"/>
</dbReference>
<protein>
    <submittedName>
        <fullName evidence="10">Type I secretion outer membrane protein, TolC family</fullName>
    </submittedName>
</protein>
<dbReference type="Gene3D" id="1.20.1600.10">
    <property type="entry name" value="Outer membrane efflux proteins (OEP)"/>
    <property type="match status" value="1"/>
</dbReference>
<dbReference type="AlphaFoldDB" id="A4A589"/>
<evidence type="ECO:0000256" key="2">
    <source>
        <dbReference type="ARBA" id="ARBA00007613"/>
    </source>
</evidence>
<dbReference type="InterPro" id="IPR018392">
    <property type="entry name" value="LysM"/>
</dbReference>
<proteinExistence type="inferred from homology"/>
<evidence type="ECO:0000256" key="5">
    <source>
        <dbReference type="ARBA" id="ARBA00022692"/>
    </source>
</evidence>
<dbReference type="STRING" id="314285.KT71_10042"/>